<sequence>MESNDDEIVSAPLDEKGQGPSGEDVQTTDVAPAPPAINIPAVPKPKPKKAPELPIFERRNWLIHLHYVRKEFDVCKSIVKDQLAESGGMCEYAVYTQALVLRQEGRIQESLELFQTCTLLNPQSADNLKQVARSLFLLARHKAAIELYNEATKLSDRDWEIAHNQGVCYMYLRDYKMAKDCLSQALAFKRHEISYVMLGKIHLMEGNIEAAIDIYKQAVEYSPENPDMLTTLGLLYMQVGQYQRAFENLGNAMTYDPSHVKAIMSAGSMMQTHGDFDVALNKYRIAAVATPESPPLWNNIGMAFFGKKKYVAAISCLKRANYLAPFDWKILYNLGLVHLTMQQYASAFHFLSAAINLRPKMAQLFSLLAVALTHLEDSDNARKAYEQAVSLEQKDPAMSLNFAIFLYNNGDKGAALKQYKEFETRYKIQRAANPNAGDQELQDVAQKLGTVLQVGENLVWNDGGPAATPAGKPEVDRPATTSGVNVPPPSTPAGREPIATPIIPPYDPYEDDKGPSRMGDTPLPPPRGLTTMKTEFEFKAQNSDLDGLPNPPDGPPVYDSLPNPPGGPPSYDDAMSSGPTKEDEEEEDFVHPPPS</sequence>
<dbReference type="PROSITE" id="PS50005">
    <property type="entry name" value="TPR"/>
    <property type="match status" value="4"/>
</dbReference>
<feature type="repeat" description="TPR" evidence="4">
    <location>
        <begin position="362"/>
        <end position="395"/>
    </location>
</feature>
<name>A0A8B8EH55_CRAVI</name>
<dbReference type="GO" id="GO:0060271">
    <property type="term" value="P:cilium assembly"/>
    <property type="evidence" value="ECO:0007669"/>
    <property type="project" value="TreeGrafter"/>
</dbReference>
<gene>
    <name evidence="7" type="primary">LOC111134366</name>
</gene>
<dbReference type="PROSITE" id="PS50293">
    <property type="entry name" value="TPR_REGION"/>
    <property type="match status" value="1"/>
</dbReference>
<dbReference type="InterPro" id="IPR019734">
    <property type="entry name" value="TPR_rpt"/>
</dbReference>
<dbReference type="InterPro" id="IPR011990">
    <property type="entry name" value="TPR-like_helical_dom_sf"/>
</dbReference>
<dbReference type="GO" id="GO:0061512">
    <property type="term" value="P:protein localization to cilium"/>
    <property type="evidence" value="ECO:0007669"/>
    <property type="project" value="TreeGrafter"/>
</dbReference>
<proteinExistence type="inferred from homology"/>
<feature type="region of interest" description="Disordered" evidence="5">
    <location>
        <begin position="462"/>
        <end position="595"/>
    </location>
</feature>
<dbReference type="FunFam" id="1.25.40.10:FF:000237">
    <property type="entry name" value="Bardet-Biedl syndrome 4 (Human)"/>
    <property type="match status" value="1"/>
</dbReference>
<evidence type="ECO:0000256" key="2">
    <source>
        <dbReference type="ARBA" id="ARBA00022803"/>
    </source>
</evidence>
<organism evidence="6 7">
    <name type="scientific">Crassostrea virginica</name>
    <name type="common">Eastern oyster</name>
    <dbReference type="NCBI Taxonomy" id="6565"/>
    <lineage>
        <taxon>Eukaryota</taxon>
        <taxon>Metazoa</taxon>
        <taxon>Spiralia</taxon>
        <taxon>Lophotrochozoa</taxon>
        <taxon>Mollusca</taxon>
        <taxon>Bivalvia</taxon>
        <taxon>Autobranchia</taxon>
        <taxon>Pteriomorphia</taxon>
        <taxon>Ostreida</taxon>
        <taxon>Ostreoidea</taxon>
        <taxon>Ostreidae</taxon>
        <taxon>Crassostrea</taxon>
    </lineage>
</organism>
<dbReference type="RefSeq" id="XP_022339029.1">
    <property type="nucleotide sequence ID" value="XM_022483321.1"/>
</dbReference>
<dbReference type="OrthoDB" id="309339at2759"/>
<dbReference type="KEGG" id="cvn:111134366"/>
<keyword evidence="6" id="KW-1185">Reference proteome</keyword>
<feature type="region of interest" description="Disordered" evidence="5">
    <location>
        <begin position="1"/>
        <end position="45"/>
    </location>
</feature>
<accession>A0A8B8EH55</accession>
<dbReference type="GeneID" id="111134366"/>
<keyword evidence="1" id="KW-0677">Repeat</keyword>
<evidence type="ECO:0000256" key="4">
    <source>
        <dbReference type="PROSITE-ProRule" id="PRU00339"/>
    </source>
</evidence>
<protein>
    <submittedName>
        <fullName evidence="7">Bardet-Biedl syndrome 4 protein-like</fullName>
    </submittedName>
</protein>
<evidence type="ECO:0000256" key="3">
    <source>
        <dbReference type="ARBA" id="ARBA00023778"/>
    </source>
</evidence>
<dbReference type="SUPFAM" id="SSF48452">
    <property type="entry name" value="TPR-like"/>
    <property type="match status" value="1"/>
</dbReference>
<dbReference type="SMART" id="SM00028">
    <property type="entry name" value="TPR"/>
    <property type="match status" value="8"/>
</dbReference>
<comment type="similarity">
    <text evidence="3">Belongs to the BBS4 family.</text>
</comment>
<dbReference type="GO" id="GO:0036064">
    <property type="term" value="C:ciliary basal body"/>
    <property type="evidence" value="ECO:0007669"/>
    <property type="project" value="TreeGrafter"/>
</dbReference>
<dbReference type="Pfam" id="PF13181">
    <property type="entry name" value="TPR_8"/>
    <property type="match status" value="1"/>
</dbReference>
<feature type="repeat" description="TPR" evidence="4">
    <location>
        <begin position="226"/>
        <end position="259"/>
    </location>
</feature>
<evidence type="ECO:0000313" key="6">
    <source>
        <dbReference type="Proteomes" id="UP000694844"/>
    </source>
</evidence>
<reference evidence="7" key="1">
    <citation type="submission" date="2025-08" db="UniProtKB">
        <authorList>
            <consortium name="RefSeq"/>
        </authorList>
    </citation>
    <scope>IDENTIFICATION</scope>
    <source>
        <tissue evidence="7">Whole sample</tissue>
    </source>
</reference>
<dbReference type="Pfam" id="PF13432">
    <property type="entry name" value="TPR_16"/>
    <property type="match status" value="3"/>
</dbReference>
<evidence type="ECO:0000256" key="5">
    <source>
        <dbReference type="SAM" id="MobiDB-lite"/>
    </source>
</evidence>
<feature type="repeat" description="TPR" evidence="4">
    <location>
        <begin position="328"/>
        <end position="361"/>
    </location>
</feature>
<dbReference type="Proteomes" id="UP000694844">
    <property type="component" value="Chromosome 5"/>
</dbReference>
<dbReference type="PANTHER" id="PTHR44186">
    <property type="match status" value="1"/>
</dbReference>
<evidence type="ECO:0000256" key="1">
    <source>
        <dbReference type="ARBA" id="ARBA00022737"/>
    </source>
</evidence>
<evidence type="ECO:0000313" key="7">
    <source>
        <dbReference type="RefSeq" id="XP_022339029.1"/>
    </source>
</evidence>
<dbReference type="AlphaFoldDB" id="A0A8B8EH55"/>
<keyword evidence="2 4" id="KW-0802">TPR repeat</keyword>
<dbReference type="Pfam" id="PF13414">
    <property type="entry name" value="TPR_11"/>
    <property type="match status" value="1"/>
</dbReference>
<dbReference type="Gene3D" id="1.25.40.10">
    <property type="entry name" value="Tetratricopeptide repeat domain"/>
    <property type="match status" value="3"/>
</dbReference>
<dbReference type="PANTHER" id="PTHR44186:SF1">
    <property type="entry name" value="BARDET-BIEDL SYNDROME 4 PROTEIN"/>
    <property type="match status" value="1"/>
</dbReference>
<feature type="repeat" description="TPR" evidence="4">
    <location>
        <begin position="192"/>
        <end position="225"/>
    </location>
</feature>